<evidence type="ECO:0008006" key="3">
    <source>
        <dbReference type="Google" id="ProtNLM"/>
    </source>
</evidence>
<evidence type="ECO:0000313" key="1">
    <source>
        <dbReference type="EMBL" id="KKU58184.1"/>
    </source>
</evidence>
<dbReference type="Pfam" id="PF04255">
    <property type="entry name" value="DUF433"/>
    <property type="match status" value="1"/>
</dbReference>
<comment type="caution">
    <text evidence="1">The sequence shown here is derived from an EMBL/GenBank/DDBJ whole genome shotgun (WGS) entry which is preliminary data.</text>
</comment>
<dbReference type="InterPro" id="IPR007367">
    <property type="entry name" value="DUF433"/>
</dbReference>
<name>A0A0G1RLJ9_9BACT</name>
<dbReference type="EMBL" id="LCNO01000005">
    <property type="protein sequence ID" value="KKU58184.1"/>
    <property type="molecule type" value="Genomic_DNA"/>
</dbReference>
<accession>A0A0G1RLJ9</accession>
<dbReference type="Gene3D" id="1.10.10.10">
    <property type="entry name" value="Winged helix-like DNA-binding domain superfamily/Winged helix DNA-binding domain"/>
    <property type="match status" value="1"/>
</dbReference>
<proteinExistence type="predicted"/>
<dbReference type="STRING" id="1618358.UX80_C0005G0004"/>
<dbReference type="PANTHER" id="PTHR34849:SF3">
    <property type="entry name" value="SSR2962 PROTEIN"/>
    <property type="match status" value="1"/>
</dbReference>
<protein>
    <recommendedName>
        <fullName evidence="3">Antitoxin</fullName>
    </recommendedName>
</protein>
<dbReference type="InterPro" id="IPR036388">
    <property type="entry name" value="WH-like_DNA-bd_sf"/>
</dbReference>
<dbReference type="Proteomes" id="UP000034307">
    <property type="component" value="Unassembled WGS sequence"/>
</dbReference>
<sequence length="76" mass="8638">MIKHINRIQIDPKIMSGKPVIAGTRIPIHLILDLLAQGYDNKRILRAYPALKEEDVAAALAFAARRFDREELHIHA</sequence>
<dbReference type="PANTHER" id="PTHR34849">
    <property type="entry name" value="SSL5025 PROTEIN"/>
    <property type="match status" value="1"/>
</dbReference>
<evidence type="ECO:0000313" key="2">
    <source>
        <dbReference type="Proteomes" id="UP000034307"/>
    </source>
</evidence>
<reference evidence="1 2" key="1">
    <citation type="journal article" date="2015" name="Nature">
        <title>rRNA introns, odd ribosomes, and small enigmatic genomes across a large radiation of phyla.</title>
        <authorList>
            <person name="Brown C.T."/>
            <person name="Hug L.A."/>
            <person name="Thomas B.C."/>
            <person name="Sharon I."/>
            <person name="Castelle C.J."/>
            <person name="Singh A."/>
            <person name="Wilkins M.J."/>
            <person name="Williams K.H."/>
            <person name="Banfield J.F."/>
        </authorList>
    </citation>
    <scope>NUCLEOTIDE SEQUENCE [LARGE SCALE GENOMIC DNA]</scope>
</reference>
<dbReference type="AlphaFoldDB" id="A0A0G1RLJ9"/>
<dbReference type="InterPro" id="IPR009057">
    <property type="entry name" value="Homeodomain-like_sf"/>
</dbReference>
<dbReference type="SUPFAM" id="SSF46689">
    <property type="entry name" value="Homeodomain-like"/>
    <property type="match status" value="1"/>
</dbReference>
<organism evidence="1 2">
    <name type="scientific">Candidatus Amesbacteria bacterium GW2011_GWA2_47_11b</name>
    <dbReference type="NCBI Taxonomy" id="1618358"/>
    <lineage>
        <taxon>Bacteria</taxon>
        <taxon>Candidatus Amesiibacteriota</taxon>
    </lineage>
</organism>
<gene>
    <name evidence="1" type="ORF">UX80_C0005G0004</name>
</gene>